<reference evidence="9 11" key="1">
    <citation type="journal article" date="2008" name="Science">
        <title>The Physcomitrella genome reveals evolutionary insights into the conquest of land by plants.</title>
        <authorList>
            <person name="Rensing S."/>
            <person name="Lang D."/>
            <person name="Zimmer A."/>
            <person name="Terry A."/>
            <person name="Salamov A."/>
            <person name="Shapiro H."/>
            <person name="Nishiyama T."/>
            <person name="Perroud P.-F."/>
            <person name="Lindquist E."/>
            <person name="Kamisugi Y."/>
            <person name="Tanahashi T."/>
            <person name="Sakakibara K."/>
            <person name="Fujita T."/>
            <person name="Oishi K."/>
            <person name="Shin-I T."/>
            <person name="Kuroki Y."/>
            <person name="Toyoda A."/>
            <person name="Suzuki Y."/>
            <person name="Hashimoto A."/>
            <person name="Yamaguchi K."/>
            <person name="Sugano A."/>
            <person name="Kohara Y."/>
            <person name="Fujiyama A."/>
            <person name="Anterola A."/>
            <person name="Aoki S."/>
            <person name="Ashton N."/>
            <person name="Barbazuk W.B."/>
            <person name="Barker E."/>
            <person name="Bennetzen J."/>
            <person name="Bezanilla M."/>
            <person name="Blankenship R."/>
            <person name="Cho S.H."/>
            <person name="Dutcher S."/>
            <person name="Estelle M."/>
            <person name="Fawcett J.A."/>
            <person name="Gundlach H."/>
            <person name="Hanada K."/>
            <person name="Heyl A."/>
            <person name="Hicks K.A."/>
            <person name="Hugh J."/>
            <person name="Lohr M."/>
            <person name="Mayer K."/>
            <person name="Melkozernov A."/>
            <person name="Murata T."/>
            <person name="Nelson D."/>
            <person name="Pils B."/>
            <person name="Prigge M."/>
            <person name="Reiss B."/>
            <person name="Renner T."/>
            <person name="Rombauts S."/>
            <person name="Rushton P."/>
            <person name="Sanderfoot A."/>
            <person name="Schween G."/>
            <person name="Shiu S.-H."/>
            <person name="Stueber K."/>
            <person name="Theodoulou F.L."/>
            <person name="Tu H."/>
            <person name="Van de Peer Y."/>
            <person name="Verrier P.J."/>
            <person name="Waters E."/>
            <person name="Wood A."/>
            <person name="Yang L."/>
            <person name="Cove D."/>
            <person name="Cuming A."/>
            <person name="Hasebe M."/>
            <person name="Lucas S."/>
            <person name="Mishler D.B."/>
            <person name="Reski R."/>
            <person name="Grigoriev I."/>
            <person name="Quatrano R.S."/>
            <person name="Boore J.L."/>
        </authorList>
    </citation>
    <scope>NUCLEOTIDE SEQUENCE [LARGE SCALE GENOMIC DNA]</scope>
    <source>
        <strain evidence="10 11">cv. Gransden 2004</strain>
    </source>
</reference>
<feature type="signal peptide" evidence="7">
    <location>
        <begin position="1"/>
        <end position="24"/>
    </location>
</feature>
<evidence type="ECO:0000256" key="7">
    <source>
        <dbReference type="SAM" id="SignalP"/>
    </source>
</evidence>
<dbReference type="GO" id="GO:0004553">
    <property type="term" value="F:hydrolase activity, hydrolyzing O-glycosyl compounds"/>
    <property type="evidence" value="ECO:0007669"/>
    <property type="project" value="InterPro"/>
</dbReference>
<dbReference type="InterPro" id="IPR044965">
    <property type="entry name" value="Glyco_hydro_17_plant"/>
</dbReference>
<dbReference type="PaxDb" id="3218-PP1S325_5V6.1"/>
<dbReference type="RefSeq" id="XP_024383555.1">
    <property type="nucleotide sequence ID" value="XM_024527787.2"/>
</dbReference>
<evidence type="ECO:0000259" key="8">
    <source>
        <dbReference type="SMART" id="SM00768"/>
    </source>
</evidence>
<dbReference type="Gene3D" id="1.20.58.1040">
    <property type="match status" value="1"/>
</dbReference>
<dbReference type="Pfam" id="PF00332">
    <property type="entry name" value="Glyco_hydro_17"/>
    <property type="match status" value="1"/>
</dbReference>
<dbReference type="Pfam" id="PF07983">
    <property type="entry name" value="X8"/>
    <property type="match status" value="1"/>
</dbReference>
<dbReference type="Proteomes" id="UP000006727">
    <property type="component" value="Chromosome 8"/>
</dbReference>
<proteinExistence type="inferred from homology"/>
<dbReference type="SMART" id="SM00768">
    <property type="entry name" value="X8"/>
    <property type="match status" value="1"/>
</dbReference>
<accession>A0A2K1K5L9</accession>
<dbReference type="Gramene" id="Pp3c8_940V3.1">
    <property type="protein sequence ID" value="Pp3c8_940V3.1"/>
    <property type="gene ID" value="Pp3c8_940"/>
</dbReference>
<evidence type="ECO:0000256" key="5">
    <source>
        <dbReference type="ARBA" id="ARBA00023295"/>
    </source>
</evidence>
<keyword evidence="11" id="KW-1185">Reference proteome</keyword>
<dbReference type="OMA" id="NAWILET"/>
<name>A0A2K1K5L9_PHYPA</name>
<dbReference type="GeneID" id="112286152"/>
<gene>
    <name evidence="10" type="primary">LOC112286152</name>
    <name evidence="9" type="ORF">PHYPA_010977</name>
</gene>
<organism evidence="9">
    <name type="scientific">Physcomitrium patens</name>
    <name type="common">Spreading-leaved earth moss</name>
    <name type="synonym">Physcomitrella patens</name>
    <dbReference type="NCBI Taxonomy" id="3218"/>
    <lineage>
        <taxon>Eukaryota</taxon>
        <taxon>Viridiplantae</taxon>
        <taxon>Streptophyta</taxon>
        <taxon>Embryophyta</taxon>
        <taxon>Bryophyta</taxon>
        <taxon>Bryophytina</taxon>
        <taxon>Bryopsida</taxon>
        <taxon>Funariidae</taxon>
        <taxon>Funariales</taxon>
        <taxon>Funariaceae</taxon>
        <taxon>Physcomitrium</taxon>
    </lineage>
</organism>
<dbReference type="EnsemblPlants" id="Pp3c8_940V3.1">
    <property type="protein sequence ID" value="Pp3c8_940V3.1"/>
    <property type="gene ID" value="Pp3c8_940"/>
</dbReference>
<dbReference type="EMBL" id="ABEU02000008">
    <property type="protein sequence ID" value="PNR49081.1"/>
    <property type="molecule type" value="Genomic_DNA"/>
</dbReference>
<keyword evidence="4" id="KW-1015">Disulfide bond</keyword>
<evidence type="ECO:0000256" key="1">
    <source>
        <dbReference type="ARBA" id="ARBA00008773"/>
    </source>
</evidence>
<evidence type="ECO:0000313" key="10">
    <source>
        <dbReference type="EnsemblPlants" id="Pp3c8_940V3.1"/>
    </source>
</evidence>
<keyword evidence="3" id="KW-0378">Hydrolase</keyword>
<dbReference type="InterPro" id="IPR017853">
    <property type="entry name" value="GH"/>
</dbReference>
<protein>
    <recommendedName>
        <fullName evidence="8">X8 domain-containing protein</fullName>
    </recommendedName>
</protein>
<dbReference type="InterPro" id="IPR012946">
    <property type="entry name" value="X8"/>
</dbReference>
<dbReference type="InterPro" id="IPR000490">
    <property type="entry name" value="Glyco_hydro_17"/>
</dbReference>
<dbReference type="OrthoDB" id="1930814at2759"/>
<comment type="similarity">
    <text evidence="1 6">Belongs to the glycosyl hydrolase 17 family.</text>
</comment>
<dbReference type="Gene3D" id="3.20.20.80">
    <property type="entry name" value="Glycosidases"/>
    <property type="match status" value="1"/>
</dbReference>
<dbReference type="EnsemblPlants" id="Pp3c8_940V3.2">
    <property type="protein sequence ID" value="Pp3c8_940V3.2"/>
    <property type="gene ID" value="Pp3c8_940"/>
</dbReference>
<keyword evidence="5" id="KW-0326">Glycosidase</keyword>
<keyword evidence="2 7" id="KW-0732">Signal</keyword>
<dbReference type="AlphaFoldDB" id="A0A2K1K5L9"/>
<reference evidence="10" key="3">
    <citation type="submission" date="2020-12" db="UniProtKB">
        <authorList>
            <consortium name="EnsemblPlants"/>
        </authorList>
    </citation>
    <scope>IDENTIFICATION</scope>
</reference>
<feature type="chain" id="PRO_5044576397" description="X8 domain-containing protein" evidence="7">
    <location>
        <begin position="25"/>
        <end position="328"/>
    </location>
</feature>
<evidence type="ECO:0000313" key="11">
    <source>
        <dbReference type="Proteomes" id="UP000006727"/>
    </source>
</evidence>
<evidence type="ECO:0000313" key="9">
    <source>
        <dbReference type="EMBL" id="PNR49081.1"/>
    </source>
</evidence>
<dbReference type="PANTHER" id="PTHR32227">
    <property type="entry name" value="GLUCAN ENDO-1,3-BETA-GLUCOSIDASE BG1-RELATED-RELATED"/>
    <property type="match status" value="1"/>
</dbReference>
<evidence type="ECO:0000256" key="3">
    <source>
        <dbReference type="ARBA" id="ARBA00022801"/>
    </source>
</evidence>
<reference evidence="9 11" key="2">
    <citation type="journal article" date="2018" name="Plant J.">
        <title>The Physcomitrella patens chromosome-scale assembly reveals moss genome structure and evolution.</title>
        <authorList>
            <person name="Lang D."/>
            <person name="Ullrich K.K."/>
            <person name="Murat F."/>
            <person name="Fuchs J."/>
            <person name="Jenkins J."/>
            <person name="Haas F.B."/>
            <person name="Piednoel M."/>
            <person name="Gundlach H."/>
            <person name="Van Bel M."/>
            <person name="Meyberg R."/>
            <person name="Vives C."/>
            <person name="Morata J."/>
            <person name="Symeonidi A."/>
            <person name="Hiss M."/>
            <person name="Muchero W."/>
            <person name="Kamisugi Y."/>
            <person name="Saleh O."/>
            <person name="Blanc G."/>
            <person name="Decker E.L."/>
            <person name="van Gessel N."/>
            <person name="Grimwood J."/>
            <person name="Hayes R.D."/>
            <person name="Graham S.W."/>
            <person name="Gunter L.E."/>
            <person name="McDaniel S.F."/>
            <person name="Hoernstein S.N.W."/>
            <person name="Larsson A."/>
            <person name="Li F.W."/>
            <person name="Perroud P.F."/>
            <person name="Phillips J."/>
            <person name="Ranjan P."/>
            <person name="Rokshar D.S."/>
            <person name="Rothfels C.J."/>
            <person name="Schneider L."/>
            <person name="Shu S."/>
            <person name="Stevenson D.W."/>
            <person name="Thummler F."/>
            <person name="Tillich M."/>
            <person name="Villarreal Aguilar J.C."/>
            <person name="Widiez T."/>
            <person name="Wong G.K."/>
            <person name="Wymore A."/>
            <person name="Zhang Y."/>
            <person name="Zimmer A.D."/>
            <person name="Quatrano R.S."/>
            <person name="Mayer K.F.X."/>
            <person name="Goodstein D."/>
            <person name="Casacuberta J.M."/>
            <person name="Vandepoele K."/>
            <person name="Reski R."/>
            <person name="Cuming A.C."/>
            <person name="Tuskan G.A."/>
            <person name="Maumus F."/>
            <person name="Salse J."/>
            <person name="Schmutz J."/>
            <person name="Rensing S.A."/>
        </authorList>
    </citation>
    <scope>NUCLEOTIDE SEQUENCE [LARGE SCALE GENOMIC DNA]</scope>
    <source>
        <strain evidence="10 11">cv. Gransden 2004</strain>
    </source>
</reference>
<feature type="domain" description="X8" evidence="8">
    <location>
        <begin position="208"/>
        <end position="291"/>
    </location>
</feature>
<evidence type="ECO:0000256" key="4">
    <source>
        <dbReference type="ARBA" id="ARBA00023157"/>
    </source>
</evidence>
<dbReference type="SUPFAM" id="SSF51445">
    <property type="entry name" value="(Trans)glycosidases"/>
    <property type="match status" value="1"/>
</dbReference>
<sequence length="328" mass="36173">MGPKCAFLLVHCLFLLLLQGTVEAGVVKYGLEGSREEATSPEEVVRLLKKHSVKRVTFFGANPSILRALGNSSINVKIGLYNFEAEHLAEDSNNALQWVRTNISPFMRDTNITGLYVGADVRSQMVPLAMHLELAVGNLIDALGEEQLTSRIQVSFSSSMSTYSDEFPVASLLTSKIGQNQTFVIDIRNYWTPTFTNHRRLGDGRGFVWCVVRRDANVYDVQSALNWACARVNCGPTYAGGRCFIPNSIWDHSSWAFNAYFNSMNGAPESCNFSGTAYISSNDPSSEQCFYQGTNRALVVGAANTHVRTVALSLTASLFTYLLVHLVL</sequence>
<evidence type="ECO:0000256" key="6">
    <source>
        <dbReference type="RuleBase" id="RU004335"/>
    </source>
</evidence>
<dbReference type="GO" id="GO:0005975">
    <property type="term" value="P:carbohydrate metabolic process"/>
    <property type="evidence" value="ECO:0007669"/>
    <property type="project" value="InterPro"/>
</dbReference>
<evidence type="ECO:0000256" key="2">
    <source>
        <dbReference type="ARBA" id="ARBA00022729"/>
    </source>
</evidence>
<dbReference type="Gramene" id="Pp3c8_940V3.2">
    <property type="protein sequence ID" value="Pp3c8_940V3.2"/>
    <property type="gene ID" value="Pp3c8_940"/>
</dbReference>